<reference evidence="1" key="1">
    <citation type="submission" date="2021-04" db="EMBL/GenBank/DDBJ databases">
        <authorList>
            <consortium name="Molecular Ecology Group"/>
        </authorList>
    </citation>
    <scope>NUCLEOTIDE SEQUENCE</scope>
</reference>
<feature type="non-terminal residue" evidence="1">
    <location>
        <position position="1"/>
    </location>
</feature>
<dbReference type="EMBL" id="CAJHNH020000046">
    <property type="protein sequence ID" value="CAG5114853.1"/>
    <property type="molecule type" value="Genomic_DNA"/>
</dbReference>
<dbReference type="Proteomes" id="UP000678393">
    <property type="component" value="Unassembled WGS sequence"/>
</dbReference>
<dbReference type="SUPFAM" id="SSF49785">
    <property type="entry name" value="Galactose-binding domain-like"/>
    <property type="match status" value="1"/>
</dbReference>
<gene>
    <name evidence="1" type="ORF">CUNI_LOCUS411</name>
</gene>
<feature type="non-terminal residue" evidence="1">
    <location>
        <position position="82"/>
    </location>
</feature>
<dbReference type="Gene3D" id="2.60.120.260">
    <property type="entry name" value="Galactose-binding domain-like"/>
    <property type="match status" value="1"/>
</dbReference>
<evidence type="ECO:0000313" key="1">
    <source>
        <dbReference type="EMBL" id="CAG5114853.1"/>
    </source>
</evidence>
<comment type="caution">
    <text evidence="1">The sequence shown here is derived from an EMBL/GenBank/DDBJ whole genome shotgun (WGS) entry which is preliminary data.</text>
</comment>
<dbReference type="OrthoDB" id="6141792at2759"/>
<protein>
    <submittedName>
        <fullName evidence="1">Uncharacterized protein</fullName>
    </submittedName>
</protein>
<evidence type="ECO:0000313" key="2">
    <source>
        <dbReference type="Proteomes" id="UP000678393"/>
    </source>
</evidence>
<name>A0A8S3YCA0_9EUPU</name>
<proteinExistence type="predicted"/>
<keyword evidence="2" id="KW-1185">Reference proteome</keyword>
<accession>A0A8S3YCA0</accession>
<dbReference type="InterPro" id="IPR008979">
    <property type="entry name" value="Galactose-bd-like_sf"/>
</dbReference>
<organism evidence="1 2">
    <name type="scientific">Candidula unifasciata</name>
    <dbReference type="NCBI Taxonomy" id="100452"/>
    <lineage>
        <taxon>Eukaryota</taxon>
        <taxon>Metazoa</taxon>
        <taxon>Spiralia</taxon>
        <taxon>Lophotrochozoa</taxon>
        <taxon>Mollusca</taxon>
        <taxon>Gastropoda</taxon>
        <taxon>Heterobranchia</taxon>
        <taxon>Euthyneura</taxon>
        <taxon>Panpulmonata</taxon>
        <taxon>Eupulmonata</taxon>
        <taxon>Stylommatophora</taxon>
        <taxon>Helicina</taxon>
        <taxon>Helicoidea</taxon>
        <taxon>Geomitridae</taxon>
        <taxon>Candidula</taxon>
    </lineage>
</organism>
<dbReference type="AlphaFoldDB" id="A0A8S3YCA0"/>
<sequence>RNVALKELTFQDTTCKEWITGLNRIFSSDKAVDGNTNNHFYRGYSCSKTSNRLPSAFPVPTWMVILSKEYAVNRYAIYNRGD</sequence>